<name>A0A0G1W1G6_9BACT</name>
<organism evidence="1 2">
    <name type="scientific">Candidatus Gottesmanbacteria bacterium GW2011_GWB1_49_7</name>
    <dbReference type="NCBI Taxonomy" id="1618448"/>
    <lineage>
        <taxon>Bacteria</taxon>
        <taxon>Candidatus Gottesmaniibacteriota</taxon>
    </lineage>
</organism>
<dbReference type="Gene3D" id="2.10.230.10">
    <property type="entry name" value="Heat shock protein DnaJ, cysteine-rich domain"/>
    <property type="match status" value="1"/>
</dbReference>
<evidence type="ECO:0000313" key="2">
    <source>
        <dbReference type="Proteomes" id="UP000034588"/>
    </source>
</evidence>
<protein>
    <submittedName>
        <fullName evidence="1">Uncharacterized protein</fullName>
    </submittedName>
</protein>
<evidence type="ECO:0000313" key="1">
    <source>
        <dbReference type="EMBL" id="KKW12573.1"/>
    </source>
</evidence>
<dbReference type="AlphaFoldDB" id="A0A0G1W1G6"/>
<reference evidence="1 2" key="1">
    <citation type="journal article" date="2015" name="Nature">
        <title>rRNA introns, odd ribosomes, and small enigmatic genomes across a large radiation of phyla.</title>
        <authorList>
            <person name="Brown C.T."/>
            <person name="Hug L.A."/>
            <person name="Thomas B.C."/>
            <person name="Sharon I."/>
            <person name="Castelle C.J."/>
            <person name="Singh A."/>
            <person name="Wilkins M.J."/>
            <person name="Williams K.H."/>
            <person name="Banfield J.F."/>
        </authorList>
    </citation>
    <scope>NUCLEOTIDE SEQUENCE [LARGE SCALE GENOMIC DNA]</scope>
</reference>
<dbReference type="EMBL" id="LCQD01000011">
    <property type="protein sequence ID" value="KKW12573.1"/>
    <property type="molecule type" value="Genomic_DNA"/>
</dbReference>
<sequence>MKITIEIPPGEREINMVAPIITEVKHCKECSGDGTKLCYEKNHVGFTGKEICKACNGTGHIVTHKEG</sequence>
<dbReference type="Proteomes" id="UP000034588">
    <property type="component" value="Unassembled WGS sequence"/>
</dbReference>
<comment type="caution">
    <text evidence="1">The sequence shown here is derived from an EMBL/GenBank/DDBJ whole genome shotgun (WGS) entry which is preliminary data.</text>
</comment>
<dbReference type="InterPro" id="IPR036410">
    <property type="entry name" value="HSP_DnaJ_Cys-rich_dom_sf"/>
</dbReference>
<proteinExistence type="predicted"/>
<gene>
    <name evidence="1" type="ORF">UY48_C0011G0020</name>
</gene>
<dbReference type="SUPFAM" id="SSF57938">
    <property type="entry name" value="DnaJ/Hsp40 cysteine-rich domain"/>
    <property type="match status" value="1"/>
</dbReference>
<accession>A0A0G1W1G6</accession>